<feature type="compositionally biased region" description="Basic and acidic residues" evidence="1">
    <location>
        <begin position="347"/>
        <end position="377"/>
    </location>
</feature>
<feature type="region of interest" description="Disordered" evidence="1">
    <location>
        <begin position="155"/>
        <end position="242"/>
    </location>
</feature>
<feature type="compositionally biased region" description="Basic and acidic residues" evidence="1">
    <location>
        <begin position="633"/>
        <end position="662"/>
    </location>
</feature>
<feature type="compositionally biased region" description="Basic residues" evidence="1">
    <location>
        <begin position="57"/>
        <end position="70"/>
    </location>
</feature>
<sequence>MVEVSYNLNVVSHRSENYHVAITQVMNYFAALKPLVNVERYRGLIGKRLLRSSKASRASRARSKRVKYSKTKQVGVKKTAEEKETDKDVKDGASNKMKGDVEKRCLPKVSDKEGDLENKPVPVTRKRKGAETPAIKGLKVKLKLKVPARKLETMVEKPEPPTDDAALNNENTCGDSSGTPEIRKPQSCKGVSKVLGERDVEGDNGKEERQHRGVTGKESEEVKDAVRVGRDVRQGKKVGNVKLNMKRLDEYLIVHKKRDVEVAGRRREKGDEGRDRNKRMEYVKKGEGQQREETQGIEEVLEEKDSNVGQSNITRSRQQKLRRRKRRKRPSENKVVDLTGENDDIGEDRKEGEARKEGEERKEAEEKQEGEASKEGENIDSDEEIKKQTKKRPVDPCREDGVRKLQKNKLKRKKTLTVKVNALCMARRNTVMNGGPKKRGESQVCLKDKTDEEEKDEEEEEGKDGQSVADQCNEDGKEDGTVEGQISDVENCEKVGLGKQEGWGTQEGRGTEQGGEASSGDEGQDRKNEQAVRDEKRIEKSIQEKIINVKTVKKVEKDKITIEEENEMESKSVGGAEREEKVEVEPLVEYSRIRDLPKGEGEARKLIVPRTGKVERDLVGKSQEDDSDLLVKVGEERVKAGDDDNKESQEKTREDLKEEAKESRICGVTKRKGFATKMAKGQRGFVMPSVKDDGIPISPEWSYHHLFFIRSGSAIIVCDTIMS</sequence>
<proteinExistence type="predicted"/>
<feature type="region of interest" description="Disordered" evidence="1">
    <location>
        <begin position="562"/>
        <end position="583"/>
    </location>
</feature>
<name>A0A2G8JWI5_STIJA</name>
<protein>
    <submittedName>
        <fullName evidence="2">Uncharacterized protein</fullName>
    </submittedName>
</protein>
<feature type="compositionally biased region" description="Basic and acidic residues" evidence="1">
    <location>
        <begin position="438"/>
        <end position="452"/>
    </location>
</feature>
<feature type="region of interest" description="Disordered" evidence="1">
    <location>
        <begin position="257"/>
        <end position="412"/>
    </location>
</feature>
<feature type="compositionally biased region" description="Basic and acidic residues" evidence="1">
    <location>
        <begin position="257"/>
        <end position="294"/>
    </location>
</feature>
<dbReference type="EMBL" id="MRZV01001162">
    <property type="protein sequence ID" value="PIK40108.1"/>
    <property type="molecule type" value="Genomic_DNA"/>
</dbReference>
<feature type="region of interest" description="Disordered" evidence="1">
    <location>
        <begin position="427"/>
        <end position="540"/>
    </location>
</feature>
<feature type="compositionally biased region" description="Gly residues" evidence="1">
    <location>
        <begin position="499"/>
        <end position="513"/>
    </location>
</feature>
<dbReference type="STRING" id="307972.A0A2G8JWI5"/>
<feature type="compositionally biased region" description="Basic and acidic residues" evidence="1">
    <location>
        <begin position="195"/>
        <end position="234"/>
    </location>
</feature>
<gene>
    <name evidence="2" type="ORF">BSL78_23046</name>
</gene>
<organism evidence="2 3">
    <name type="scientific">Stichopus japonicus</name>
    <name type="common">Sea cucumber</name>
    <dbReference type="NCBI Taxonomy" id="307972"/>
    <lineage>
        <taxon>Eukaryota</taxon>
        <taxon>Metazoa</taxon>
        <taxon>Echinodermata</taxon>
        <taxon>Eleutherozoa</taxon>
        <taxon>Echinozoa</taxon>
        <taxon>Holothuroidea</taxon>
        <taxon>Aspidochirotacea</taxon>
        <taxon>Aspidochirotida</taxon>
        <taxon>Stichopodidae</taxon>
        <taxon>Apostichopus</taxon>
    </lineage>
</organism>
<dbReference type="AlphaFoldDB" id="A0A2G8JWI5"/>
<evidence type="ECO:0000256" key="1">
    <source>
        <dbReference type="SAM" id="MobiDB-lite"/>
    </source>
</evidence>
<feature type="compositionally biased region" description="Basic residues" evidence="1">
    <location>
        <begin position="317"/>
        <end position="329"/>
    </location>
</feature>
<feature type="compositionally biased region" description="Basic and acidic residues" evidence="1">
    <location>
        <begin position="523"/>
        <end position="540"/>
    </location>
</feature>
<feature type="compositionally biased region" description="Acidic residues" evidence="1">
    <location>
        <begin position="453"/>
        <end position="462"/>
    </location>
</feature>
<feature type="region of interest" description="Disordered" evidence="1">
    <location>
        <begin position="598"/>
        <end position="662"/>
    </location>
</feature>
<keyword evidence="3" id="KW-1185">Reference proteome</keyword>
<reference evidence="2 3" key="1">
    <citation type="journal article" date="2017" name="PLoS Biol.">
        <title>The sea cucumber genome provides insights into morphological evolution and visceral regeneration.</title>
        <authorList>
            <person name="Zhang X."/>
            <person name="Sun L."/>
            <person name="Yuan J."/>
            <person name="Sun Y."/>
            <person name="Gao Y."/>
            <person name="Zhang L."/>
            <person name="Li S."/>
            <person name="Dai H."/>
            <person name="Hamel J.F."/>
            <person name="Liu C."/>
            <person name="Yu Y."/>
            <person name="Liu S."/>
            <person name="Lin W."/>
            <person name="Guo K."/>
            <person name="Jin S."/>
            <person name="Xu P."/>
            <person name="Storey K.B."/>
            <person name="Huan P."/>
            <person name="Zhang T."/>
            <person name="Zhou Y."/>
            <person name="Zhang J."/>
            <person name="Lin C."/>
            <person name="Li X."/>
            <person name="Xing L."/>
            <person name="Huo D."/>
            <person name="Sun M."/>
            <person name="Wang L."/>
            <person name="Mercier A."/>
            <person name="Li F."/>
            <person name="Yang H."/>
            <person name="Xiang J."/>
        </authorList>
    </citation>
    <scope>NUCLEOTIDE SEQUENCE [LARGE SCALE GENOMIC DNA]</scope>
    <source>
        <strain evidence="2">Shaxun</strain>
        <tissue evidence="2">Muscle</tissue>
    </source>
</reference>
<feature type="region of interest" description="Disordered" evidence="1">
    <location>
        <begin position="52"/>
        <end position="97"/>
    </location>
</feature>
<comment type="caution">
    <text evidence="2">The sequence shown here is derived from an EMBL/GenBank/DDBJ whole genome shotgun (WGS) entry which is preliminary data.</text>
</comment>
<feature type="compositionally biased region" description="Basic and acidic residues" evidence="1">
    <location>
        <begin position="612"/>
        <end position="624"/>
    </location>
</feature>
<feature type="compositionally biased region" description="Basic and acidic residues" evidence="1">
    <location>
        <begin position="384"/>
        <end position="403"/>
    </location>
</feature>
<feature type="compositionally biased region" description="Basic and acidic residues" evidence="1">
    <location>
        <begin position="78"/>
        <end position="97"/>
    </location>
</feature>
<feature type="compositionally biased region" description="Polar residues" evidence="1">
    <location>
        <begin position="168"/>
        <end position="179"/>
    </location>
</feature>
<dbReference type="Proteomes" id="UP000230750">
    <property type="component" value="Unassembled WGS sequence"/>
</dbReference>
<evidence type="ECO:0000313" key="3">
    <source>
        <dbReference type="Proteomes" id="UP000230750"/>
    </source>
</evidence>
<accession>A0A2G8JWI5</accession>
<evidence type="ECO:0000313" key="2">
    <source>
        <dbReference type="EMBL" id="PIK40108.1"/>
    </source>
</evidence>